<dbReference type="PRINTS" id="PR00080">
    <property type="entry name" value="SDRFAMILY"/>
</dbReference>
<name>A0A2G9YTA7_9BACT</name>
<evidence type="ECO:0000256" key="2">
    <source>
        <dbReference type="SAM" id="Coils"/>
    </source>
</evidence>
<dbReference type="Proteomes" id="UP000229054">
    <property type="component" value="Unassembled WGS sequence"/>
</dbReference>
<keyword evidence="2" id="KW-0175">Coiled coil</keyword>
<dbReference type="InterPro" id="IPR057326">
    <property type="entry name" value="KR_dom"/>
</dbReference>
<dbReference type="PANTHER" id="PTHR42879:SF2">
    <property type="entry name" value="3-OXOACYL-[ACYL-CARRIER-PROTEIN] REDUCTASE FABG"/>
    <property type="match status" value="1"/>
</dbReference>
<dbReference type="AlphaFoldDB" id="A0A2G9YTA7"/>
<dbReference type="InterPro" id="IPR036291">
    <property type="entry name" value="NAD(P)-bd_dom_sf"/>
</dbReference>
<comment type="similarity">
    <text evidence="1">Belongs to the short-chain dehydrogenases/reductases (SDR) family.</text>
</comment>
<evidence type="ECO:0000313" key="5">
    <source>
        <dbReference type="Proteomes" id="UP000229054"/>
    </source>
</evidence>
<comment type="caution">
    <text evidence="4">The sequence shown here is derived from an EMBL/GenBank/DDBJ whole genome shotgun (WGS) entry which is preliminary data.</text>
</comment>
<evidence type="ECO:0000313" key="4">
    <source>
        <dbReference type="EMBL" id="PIP21983.1"/>
    </source>
</evidence>
<dbReference type="InterPro" id="IPR002347">
    <property type="entry name" value="SDR_fam"/>
</dbReference>
<dbReference type="Pfam" id="PF00106">
    <property type="entry name" value="adh_short"/>
    <property type="match status" value="1"/>
</dbReference>
<dbReference type="PRINTS" id="PR00081">
    <property type="entry name" value="GDHRDH"/>
</dbReference>
<dbReference type="PANTHER" id="PTHR42879">
    <property type="entry name" value="3-OXOACYL-(ACYL-CARRIER-PROTEIN) REDUCTASE"/>
    <property type="match status" value="1"/>
</dbReference>
<gene>
    <name evidence="4" type="ORF">COX38_03145</name>
</gene>
<reference evidence="4 5" key="1">
    <citation type="submission" date="2017-09" db="EMBL/GenBank/DDBJ databases">
        <title>Depth-based differentiation of microbial function through sediment-hosted aquifers and enrichment of novel symbionts in the deep terrestrial subsurface.</title>
        <authorList>
            <person name="Probst A.J."/>
            <person name="Ladd B."/>
            <person name="Jarett J.K."/>
            <person name="Geller-Mcgrath D.E."/>
            <person name="Sieber C.M."/>
            <person name="Emerson J.B."/>
            <person name="Anantharaman K."/>
            <person name="Thomas B.C."/>
            <person name="Malmstrom R."/>
            <person name="Stieglmeier M."/>
            <person name="Klingl A."/>
            <person name="Woyke T."/>
            <person name="Ryan C.M."/>
            <person name="Banfield J.F."/>
        </authorList>
    </citation>
    <scope>NUCLEOTIDE SEQUENCE [LARGE SCALE GENOMIC DNA]</scope>
    <source>
        <strain evidence="4">CG23_combo_of_CG06-09_8_20_14_all_39_25</strain>
    </source>
</reference>
<feature type="domain" description="Ketoreductase" evidence="3">
    <location>
        <begin position="4"/>
        <end position="155"/>
    </location>
</feature>
<proteinExistence type="inferred from homology"/>
<dbReference type="EMBL" id="PCRN01000111">
    <property type="protein sequence ID" value="PIP21983.1"/>
    <property type="molecule type" value="Genomic_DNA"/>
</dbReference>
<accession>A0A2G9YTA7</accession>
<feature type="non-terminal residue" evidence="4">
    <location>
        <position position="155"/>
    </location>
</feature>
<organism evidence="4 5">
    <name type="scientific">Candidatus Nealsonbacteria bacterium CG23_combo_of_CG06-09_8_20_14_all_39_25</name>
    <dbReference type="NCBI Taxonomy" id="1974723"/>
    <lineage>
        <taxon>Bacteria</taxon>
        <taxon>Candidatus Nealsoniibacteriota</taxon>
    </lineage>
</organism>
<dbReference type="Gene3D" id="3.40.50.720">
    <property type="entry name" value="NAD(P)-binding Rossmann-like Domain"/>
    <property type="match status" value="1"/>
</dbReference>
<dbReference type="InterPro" id="IPR050259">
    <property type="entry name" value="SDR"/>
</dbReference>
<protein>
    <submittedName>
        <fullName evidence="4">3-oxoacyl-ACP reductase</fullName>
    </submittedName>
</protein>
<feature type="coiled-coil region" evidence="2">
    <location>
        <begin position="21"/>
        <end position="48"/>
    </location>
</feature>
<evidence type="ECO:0000259" key="3">
    <source>
        <dbReference type="SMART" id="SM00822"/>
    </source>
</evidence>
<sequence>MKDKVVLITGASGGIGKAIAKKFAQAQAKIALNDIASAEEALKSFSQEIGAKYFLADVSKLEEIEKMVGDVQKEFGRLDVLVNNAGITQDRTLAKMTKEEWQKVIDVDLTGVFNCSKAALPLLIANQGNIVSISSLVGQRGNFGQTNYAAAKAGV</sequence>
<evidence type="ECO:0000256" key="1">
    <source>
        <dbReference type="ARBA" id="ARBA00006484"/>
    </source>
</evidence>
<dbReference type="SMART" id="SM00822">
    <property type="entry name" value="PKS_KR"/>
    <property type="match status" value="1"/>
</dbReference>
<dbReference type="SUPFAM" id="SSF51735">
    <property type="entry name" value="NAD(P)-binding Rossmann-fold domains"/>
    <property type="match status" value="1"/>
</dbReference>